<dbReference type="EMBL" id="SMKQ01000010">
    <property type="protein sequence ID" value="TDD54065.1"/>
    <property type="molecule type" value="Genomic_DNA"/>
</dbReference>
<proteinExistence type="predicted"/>
<dbReference type="GO" id="GO:0016020">
    <property type="term" value="C:membrane"/>
    <property type="evidence" value="ECO:0007669"/>
    <property type="project" value="UniProtKB-SubCell"/>
</dbReference>
<dbReference type="AlphaFoldDB" id="A0A4R4Z7E2"/>
<organism evidence="6 7">
    <name type="scientific">Nonomuraea terrae</name>
    <dbReference type="NCBI Taxonomy" id="2530383"/>
    <lineage>
        <taxon>Bacteria</taxon>
        <taxon>Bacillati</taxon>
        <taxon>Actinomycetota</taxon>
        <taxon>Actinomycetes</taxon>
        <taxon>Streptosporangiales</taxon>
        <taxon>Streptosporangiaceae</taxon>
        <taxon>Nonomuraea</taxon>
    </lineage>
</organism>
<evidence type="ECO:0000256" key="5">
    <source>
        <dbReference type="SAM" id="Phobius"/>
    </source>
</evidence>
<feature type="transmembrane region" description="Helical" evidence="5">
    <location>
        <begin position="61"/>
        <end position="80"/>
    </location>
</feature>
<keyword evidence="7" id="KW-1185">Reference proteome</keyword>
<feature type="transmembrane region" description="Helical" evidence="5">
    <location>
        <begin position="92"/>
        <end position="111"/>
    </location>
</feature>
<sequence length="210" mass="22731">MVLLLAMVSGLAWTVVYVQCIRVGLRERTYAMPLAALALNFAWESMYGVHGLVAGADPQTVVNLVWALLDVGIIVTFCRFGRAEFPGLGRGMFAGLAVLTFAASYVVQWLFVAEFGWQDAAVYAAFLQNLLMSALFIAMFWARPGTRGQSPLIAVAKWIGTLAPTLLFGVVFGSSFALGLGLLCTVLDLLYAGLLRHARSTSRRLQSGMS</sequence>
<accession>A0A4R4Z7E2</accession>
<feature type="transmembrane region" description="Helical" evidence="5">
    <location>
        <begin position="123"/>
        <end position="142"/>
    </location>
</feature>
<evidence type="ECO:0000313" key="7">
    <source>
        <dbReference type="Proteomes" id="UP000295302"/>
    </source>
</evidence>
<dbReference type="PANTHER" id="PTHR42038:SF2">
    <property type="entry name" value="TERPENE CYCLASE AUSL"/>
    <property type="match status" value="1"/>
</dbReference>
<keyword evidence="3 5" id="KW-1133">Transmembrane helix</keyword>
<evidence type="ECO:0000256" key="2">
    <source>
        <dbReference type="ARBA" id="ARBA00022692"/>
    </source>
</evidence>
<evidence type="ECO:0000256" key="4">
    <source>
        <dbReference type="ARBA" id="ARBA00023136"/>
    </source>
</evidence>
<gene>
    <name evidence="6" type="ORF">E1286_06030</name>
</gene>
<dbReference type="PANTHER" id="PTHR42038">
    <property type="match status" value="1"/>
</dbReference>
<comment type="caution">
    <text evidence="6">The sequence shown here is derived from an EMBL/GenBank/DDBJ whole genome shotgun (WGS) entry which is preliminary data.</text>
</comment>
<comment type="subcellular location">
    <subcellularLocation>
        <location evidence="1">Membrane</location>
        <topology evidence="1">Multi-pass membrane protein</topology>
    </subcellularLocation>
</comment>
<dbReference type="Pfam" id="PF25129">
    <property type="entry name" value="Pyr4-TMTC"/>
    <property type="match status" value="1"/>
</dbReference>
<reference evidence="6 7" key="1">
    <citation type="submission" date="2019-03" db="EMBL/GenBank/DDBJ databases">
        <title>Draft genome sequences of novel Actinobacteria.</title>
        <authorList>
            <person name="Sahin N."/>
            <person name="Ay H."/>
            <person name="Saygin H."/>
        </authorList>
    </citation>
    <scope>NUCLEOTIDE SEQUENCE [LARGE SCALE GENOMIC DNA]</scope>
    <source>
        <strain evidence="6 7">CH32</strain>
    </source>
</reference>
<keyword evidence="2 5" id="KW-0812">Transmembrane</keyword>
<dbReference type="OrthoDB" id="7825963at2"/>
<dbReference type="InterPro" id="IPR039020">
    <property type="entry name" value="PaxB-like"/>
</dbReference>
<name>A0A4R4Z7E2_9ACTN</name>
<evidence type="ECO:0000256" key="1">
    <source>
        <dbReference type="ARBA" id="ARBA00004141"/>
    </source>
</evidence>
<dbReference type="RefSeq" id="WP_132609533.1">
    <property type="nucleotide sequence ID" value="NZ_SMKQ01000010.1"/>
</dbReference>
<dbReference type="GO" id="GO:0016829">
    <property type="term" value="F:lyase activity"/>
    <property type="evidence" value="ECO:0007669"/>
    <property type="project" value="InterPro"/>
</dbReference>
<dbReference type="Proteomes" id="UP000295302">
    <property type="component" value="Unassembled WGS sequence"/>
</dbReference>
<evidence type="ECO:0000313" key="6">
    <source>
        <dbReference type="EMBL" id="TDD54065.1"/>
    </source>
</evidence>
<evidence type="ECO:0000256" key="3">
    <source>
        <dbReference type="ARBA" id="ARBA00022989"/>
    </source>
</evidence>
<protein>
    <submittedName>
        <fullName evidence="6">Uncharacterized protein</fullName>
    </submittedName>
</protein>
<feature type="transmembrane region" description="Helical" evidence="5">
    <location>
        <begin position="178"/>
        <end position="195"/>
    </location>
</feature>
<keyword evidence="4 5" id="KW-0472">Membrane</keyword>
<feature type="transmembrane region" description="Helical" evidence="5">
    <location>
        <begin position="154"/>
        <end position="172"/>
    </location>
</feature>